<keyword evidence="3" id="KW-1185">Reference proteome</keyword>
<proteinExistence type="predicted"/>
<dbReference type="AlphaFoldDB" id="A0A1U9ZYM3"/>
<organism evidence="2 3">
    <name type="scientific">[Actinomadura] parvosata subsp. kistnae</name>
    <dbReference type="NCBI Taxonomy" id="1909395"/>
    <lineage>
        <taxon>Bacteria</taxon>
        <taxon>Bacillati</taxon>
        <taxon>Actinomycetota</taxon>
        <taxon>Actinomycetes</taxon>
        <taxon>Streptosporangiales</taxon>
        <taxon>Streptosporangiaceae</taxon>
        <taxon>Nonomuraea</taxon>
    </lineage>
</organism>
<feature type="region of interest" description="Disordered" evidence="1">
    <location>
        <begin position="68"/>
        <end position="106"/>
    </location>
</feature>
<name>A0A1U9ZYM3_9ACTN</name>
<gene>
    <name evidence="2" type="ORF">BKM31_17515</name>
</gene>
<protein>
    <submittedName>
        <fullName evidence="2">Uncharacterized protein</fullName>
    </submittedName>
</protein>
<evidence type="ECO:0000313" key="2">
    <source>
        <dbReference type="EMBL" id="AQZ63019.1"/>
    </source>
</evidence>
<evidence type="ECO:0000256" key="1">
    <source>
        <dbReference type="SAM" id="MobiDB-lite"/>
    </source>
</evidence>
<sequence length="106" mass="11067">MDTHPQSITTGLDVLISTYPGWDITSTGQGLTAALIKERTPQMIAAGVQDVVCRADVPAIAAALADQARRIRNSRSRPAPAVEAPGARGNPAPPSHPQEGPHGWSP</sequence>
<reference evidence="3" key="1">
    <citation type="journal article" date="2017" name="Med. Chem. Commun.">
        <title>Nonomuraea sp. ATCC 55076 harbours the largest actinomycete chromosome to date and the kistamicin biosynthetic gene cluster.</title>
        <authorList>
            <person name="Nazari B."/>
            <person name="Forneris C.C."/>
            <person name="Gibson M.I."/>
            <person name="Moon K."/>
            <person name="Schramma K.R."/>
            <person name="Seyedsayamdost M.R."/>
        </authorList>
    </citation>
    <scope>NUCLEOTIDE SEQUENCE [LARGE SCALE GENOMIC DNA]</scope>
    <source>
        <strain evidence="3">ATCC 55076</strain>
    </source>
</reference>
<dbReference type="Proteomes" id="UP000190797">
    <property type="component" value="Chromosome"/>
</dbReference>
<accession>A0A1U9ZYM3</accession>
<dbReference type="RefSeq" id="WP_080039208.1">
    <property type="nucleotide sequence ID" value="NZ_CP017717.1"/>
</dbReference>
<dbReference type="EMBL" id="CP017717">
    <property type="protein sequence ID" value="AQZ63019.1"/>
    <property type="molecule type" value="Genomic_DNA"/>
</dbReference>
<dbReference type="KEGG" id="noa:BKM31_17515"/>
<evidence type="ECO:0000313" key="3">
    <source>
        <dbReference type="Proteomes" id="UP000190797"/>
    </source>
</evidence>